<dbReference type="GO" id="GO:0016747">
    <property type="term" value="F:acyltransferase activity, transferring groups other than amino-acyl groups"/>
    <property type="evidence" value="ECO:0007669"/>
    <property type="project" value="InterPro"/>
</dbReference>
<dbReference type="InterPro" id="IPR016181">
    <property type="entry name" value="Acyl_CoA_acyltransferase"/>
</dbReference>
<dbReference type="Proteomes" id="UP000219440">
    <property type="component" value="Unassembled WGS sequence"/>
</dbReference>
<proteinExistence type="predicted"/>
<dbReference type="SUPFAM" id="SSF55729">
    <property type="entry name" value="Acyl-CoA N-acyltransferases (Nat)"/>
    <property type="match status" value="1"/>
</dbReference>
<keyword evidence="2" id="KW-0012">Acyltransferase</keyword>
<evidence type="ECO:0000256" key="1">
    <source>
        <dbReference type="ARBA" id="ARBA00022679"/>
    </source>
</evidence>
<reference evidence="4 5" key="1">
    <citation type="submission" date="2017-09" db="EMBL/GenBank/DDBJ databases">
        <authorList>
            <person name="Ehlers B."/>
            <person name="Leendertz F.H."/>
        </authorList>
    </citation>
    <scope>NUCLEOTIDE SEQUENCE [LARGE SCALE GENOMIC DNA]</scope>
    <source>
        <strain evidence="4 5">CGMCC 1.05381</strain>
    </source>
</reference>
<keyword evidence="1 4" id="KW-0808">Transferase</keyword>
<protein>
    <submittedName>
        <fullName evidence="4">Acetyltransferase (GNAT) family protein</fullName>
    </submittedName>
</protein>
<dbReference type="PANTHER" id="PTHR43877">
    <property type="entry name" value="AMINOALKYLPHOSPHONATE N-ACETYLTRANSFERASE-RELATED-RELATED"/>
    <property type="match status" value="1"/>
</dbReference>
<dbReference type="Pfam" id="PF00583">
    <property type="entry name" value="Acetyltransf_1"/>
    <property type="match status" value="1"/>
</dbReference>
<accession>A0A2C8ZWS6</accession>
<dbReference type="Gene3D" id="3.40.630.30">
    <property type="match status" value="1"/>
</dbReference>
<dbReference type="InterPro" id="IPR000182">
    <property type="entry name" value="GNAT_dom"/>
</dbReference>
<gene>
    <name evidence="4" type="ORF">SAMN06296378_2207</name>
</gene>
<dbReference type="CDD" id="cd04301">
    <property type="entry name" value="NAT_SF"/>
    <property type="match status" value="1"/>
</dbReference>
<dbReference type="PROSITE" id="PS51186">
    <property type="entry name" value="GNAT"/>
    <property type="match status" value="1"/>
</dbReference>
<feature type="domain" description="N-acetyltransferase" evidence="3">
    <location>
        <begin position="2"/>
        <end position="146"/>
    </location>
</feature>
<evidence type="ECO:0000313" key="4">
    <source>
        <dbReference type="EMBL" id="SOE70359.1"/>
    </source>
</evidence>
<name>A0A2C8ZWS6_9MICO</name>
<evidence type="ECO:0000259" key="3">
    <source>
        <dbReference type="PROSITE" id="PS51186"/>
    </source>
</evidence>
<evidence type="ECO:0000313" key="5">
    <source>
        <dbReference type="Proteomes" id="UP000219440"/>
    </source>
</evidence>
<dbReference type="PANTHER" id="PTHR43877:SF2">
    <property type="entry name" value="AMINOALKYLPHOSPHONATE N-ACETYLTRANSFERASE-RELATED"/>
    <property type="match status" value="1"/>
</dbReference>
<dbReference type="EMBL" id="OCST01000004">
    <property type="protein sequence ID" value="SOE70359.1"/>
    <property type="molecule type" value="Genomic_DNA"/>
</dbReference>
<keyword evidence="5" id="KW-1185">Reference proteome</keyword>
<dbReference type="AlphaFoldDB" id="A0A2C8ZWS6"/>
<evidence type="ECO:0000256" key="2">
    <source>
        <dbReference type="ARBA" id="ARBA00023315"/>
    </source>
</evidence>
<sequence>MAEVRDIHEADRDAWHRLFSDYGVFYKTKFSAATLDGVWAWLMDAESDVCGVVAVDLGEVVGFAHYRQLPDTFTASTEWYLDDLYVQPESRGSGAATALVDAVAERAASDGGGTLRWITAADNTAAQSVYDRIATRTSWVTYERQT</sequence>
<dbReference type="InterPro" id="IPR050832">
    <property type="entry name" value="Bact_Acetyltransf"/>
</dbReference>
<organism evidence="4 5">
    <name type="scientific">Salinibacterium xinjiangense</name>
    <dbReference type="NCBI Taxonomy" id="386302"/>
    <lineage>
        <taxon>Bacteria</taxon>
        <taxon>Bacillati</taxon>
        <taxon>Actinomycetota</taxon>
        <taxon>Actinomycetes</taxon>
        <taxon>Micrococcales</taxon>
        <taxon>Microbacteriaceae</taxon>
        <taxon>Salinibacterium</taxon>
    </lineage>
</organism>
<dbReference type="RefSeq" id="WP_097061268.1">
    <property type="nucleotide sequence ID" value="NZ_BMLC01000003.1"/>
</dbReference>
<dbReference type="OrthoDB" id="9805924at2"/>